<gene>
    <name evidence="4" type="ORF">D2U88_00845</name>
    <name evidence="5" type="ORF">FQ019_00825</name>
</gene>
<dbReference type="InterPro" id="IPR046947">
    <property type="entry name" value="LytR-like"/>
</dbReference>
<keyword evidence="7" id="KW-1185">Reference proteome</keyword>
<name>A0A418NCB1_9FLAO</name>
<comment type="caution">
    <text evidence="4">The sequence shown here is derived from an EMBL/GenBank/DDBJ whole genome shotgun (WGS) entry which is preliminary data.</text>
</comment>
<dbReference type="GO" id="GO:0003677">
    <property type="term" value="F:DNA binding"/>
    <property type="evidence" value="ECO:0007669"/>
    <property type="project" value="UniProtKB-KW"/>
</dbReference>
<feature type="modified residue" description="4-aspartylphosphate" evidence="1">
    <location>
        <position position="53"/>
    </location>
</feature>
<feature type="domain" description="Response regulatory" evidence="2">
    <location>
        <begin position="2"/>
        <end position="114"/>
    </location>
</feature>
<keyword evidence="4" id="KW-0238">DNA-binding</keyword>
<dbReference type="SMART" id="SM00448">
    <property type="entry name" value="REC"/>
    <property type="match status" value="1"/>
</dbReference>
<evidence type="ECO:0000313" key="6">
    <source>
        <dbReference type="Proteomes" id="UP000284189"/>
    </source>
</evidence>
<evidence type="ECO:0000256" key="1">
    <source>
        <dbReference type="PROSITE-ProRule" id="PRU00169"/>
    </source>
</evidence>
<dbReference type="InterPro" id="IPR001789">
    <property type="entry name" value="Sig_transdc_resp-reg_receiver"/>
</dbReference>
<reference evidence="4 6" key="1">
    <citation type="submission" date="2018-08" db="EMBL/GenBank/DDBJ databases">
        <title>Proposal of Muricauda 72 sp.nov. and Muricauda NH166 sp.nov., isolated from seawater.</title>
        <authorList>
            <person name="Cheng H."/>
            <person name="Wu Y.-H."/>
            <person name="Guo L.-L."/>
            <person name="Xu X.-W."/>
        </authorList>
    </citation>
    <scope>NUCLEOTIDE SEQUENCE [LARGE SCALE GENOMIC DNA]</scope>
    <source>
        <strain evidence="4 6">NH166</strain>
    </source>
</reference>
<evidence type="ECO:0000313" key="4">
    <source>
        <dbReference type="EMBL" id="RIV74444.1"/>
    </source>
</evidence>
<dbReference type="SMART" id="SM00850">
    <property type="entry name" value="LytTR"/>
    <property type="match status" value="1"/>
</dbReference>
<dbReference type="OrthoDB" id="2168082at2"/>
<dbReference type="PROSITE" id="PS50110">
    <property type="entry name" value="RESPONSE_REGULATORY"/>
    <property type="match status" value="1"/>
</dbReference>
<dbReference type="AlphaFoldDB" id="A0A418NCB1"/>
<evidence type="ECO:0000313" key="5">
    <source>
        <dbReference type="EMBL" id="TXK08570.1"/>
    </source>
</evidence>
<dbReference type="PANTHER" id="PTHR37299:SF1">
    <property type="entry name" value="STAGE 0 SPORULATION PROTEIN A HOMOLOG"/>
    <property type="match status" value="1"/>
</dbReference>
<dbReference type="Proteomes" id="UP000321528">
    <property type="component" value="Unassembled WGS sequence"/>
</dbReference>
<dbReference type="InterPro" id="IPR011006">
    <property type="entry name" value="CheY-like_superfamily"/>
</dbReference>
<protein>
    <submittedName>
        <fullName evidence="4">DNA-binding response regulator</fullName>
    </submittedName>
    <submittedName>
        <fullName evidence="5">Response regulator transcription factor</fullName>
    </submittedName>
</protein>
<accession>A0A418NCB1</accession>
<dbReference type="Proteomes" id="UP000284189">
    <property type="component" value="Unassembled WGS sequence"/>
</dbReference>
<keyword evidence="1" id="KW-0597">Phosphoprotein</keyword>
<reference evidence="5 7" key="2">
    <citation type="submission" date="2019-07" db="EMBL/GenBank/DDBJ databases">
        <title>Draft genome of two Muricauda strains isolated from deep sea.</title>
        <authorList>
            <person name="Sun C."/>
        </authorList>
    </citation>
    <scope>NUCLEOTIDE SEQUENCE [LARGE SCALE GENOMIC DNA]</scope>
    <source>
        <strain evidence="5 7">NH166</strain>
    </source>
</reference>
<dbReference type="Pfam" id="PF00072">
    <property type="entry name" value="Response_reg"/>
    <property type="match status" value="1"/>
</dbReference>
<proteinExistence type="predicted"/>
<organism evidence="4 6">
    <name type="scientific">Flagellimonas aequoris</name>
    <dbReference type="NCBI Taxonomy" id="2306997"/>
    <lineage>
        <taxon>Bacteria</taxon>
        <taxon>Pseudomonadati</taxon>
        <taxon>Bacteroidota</taxon>
        <taxon>Flavobacteriia</taxon>
        <taxon>Flavobacteriales</taxon>
        <taxon>Flavobacteriaceae</taxon>
        <taxon>Flagellimonas</taxon>
    </lineage>
</organism>
<evidence type="ECO:0000259" key="2">
    <source>
        <dbReference type="PROSITE" id="PS50110"/>
    </source>
</evidence>
<dbReference type="EMBL" id="VNWL01000006">
    <property type="protein sequence ID" value="TXK08570.1"/>
    <property type="molecule type" value="Genomic_DNA"/>
</dbReference>
<feature type="domain" description="HTH LytTR-type" evidence="3">
    <location>
        <begin position="142"/>
        <end position="244"/>
    </location>
</feature>
<dbReference type="PROSITE" id="PS50930">
    <property type="entry name" value="HTH_LYTTR"/>
    <property type="match status" value="1"/>
</dbReference>
<dbReference type="SUPFAM" id="SSF52172">
    <property type="entry name" value="CheY-like"/>
    <property type="match status" value="1"/>
</dbReference>
<dbReference type="EMBL" id="QXFJ01000007">
    <property type="protein sequence ID" value="RIV74444.1"/>
    <property type="molecule type" value="Genomic_DNA"/>
</dbReference>
<dbReference type="PANTHER" id="PTHR37299">
    <property type="entry name" value="TRANSCRIPTIONAL REGULATOR-RELATED"/>
    <property type="match status" value="1"/>
</dbReference>
<dbReference type="Gene3D" id="2.40.50.1020">
    <property type="entry name" value="LytTr DNA-binding domain"/>
    <property type="match status" value="1"/>
</dbReference>
<dbReference type="GO" id="GO:0000156">
    <property type="term" value="F:phosphorelay response regulator activity"/>
    <property type="evidence" value="ECO:0007669"/>
    <property type="project" value="InterPro"/>
</dbReference>
<dbReference type="RefSeq" id="WP_119638404.1">
    <property type="nucleotide sequence ID" value="NZ_QXFJ01000007.1"/>
</dbReference>
<dbReference type="Gene3D" id="3.40.50.2300">
    <property type="match status" value="1"/>
</dbReference>
<evidence type="ECO:0000313" key="7">
    <source>
        <dbReference type="Proteomes" id="UP000321528"/>
    </source>
</evidence>
<evidence type="ECO:0000259" key="3">
    <source>
        <dbReference type="PROSITE" id="PS50930"/>
    </source>
</evidence>
<sequence>MKVAIVDDEQHCIDHLVALLKPYGSKVDLSCFGSAEEAIKGLDSIHPDIVFMDVQLHAKTGFDVLSSLPKRDFSLIFTTAYEAYAIEAFKFSAIDYLLKPVDKDDFEMALQKAMEKVEQSQLHDRVKVLLSHISTENNPKRISIPSNDGYAFLSIEDIVRCQADINYTHIFTVDGKKYTASKTLKHFEKLLEGQHFFRIHNSHLINLHYVTSYHKDGYATLKDGLKLEVSTRRKEAFIKECGKL</sequence>
<dbReference type="InterPro" id="IPR007492">
    <property type="entry name" value="LytTR_DNA-bd_dom"/>
</dbReference>
<dbReference type="Pfam" id="PF04397">
    <property type="entry name" value="LytTR"/>
    <property type="match status" value="1"/>
</dbReference>